<dbReference type="AlphaFoldDB" id="A0A3N8PHC8"/>
<evidence type="ECO:0000313" key="2">
    <source>
        <dbReference type="Proteomes" id="UP000277921"/>
    </source>
</evidence>
<proteinExistence type="predicted"/>
<dbReference type="Gene3D" id="3.10.450.50">
    <property type="match status" value="1"/>
</dbReference>
<dbReference type="SUPFAM" id="SSF103642">
    <property type="entry name" value="Sec-C motif"/>
    <property type="match status" value="1"/>
</dbReference>
<dbReference type="PANTHER" id="PTHR33747:SF1">
    <property type="entry name" value="ADENYLATE CYCLASE-ASSOCIATED CAP C-TERMINAL DOMAIN-CONTAINING PROTEIN"/>
    <property type="match status" value="1"/>
</dbReference>
<dbReference type="Proteomes" id="UP000277921">
    <property type="component" value="Unassembled WGS sequence"/>
</dbReference>
<dbReference type="SUPFAM" id="SSF101327">
    <property type="entry name" value="YgfB-like"/>
    <property type="match status" value="1"/>
</dbReference>
<name>A0A3N8PHC8_9BURK</name>
<reference evidence="1 2" key="1">
    <citation type="submission" date="2018-08" db="EMBL/GenBank/DDBJ databases">
        <title>Comparative analysis of Burkholderia isolates from Puerto Rico.</title>
        <authorList>
            <person name="Hall C."/>
            <person name="Sahl J."/>
            <person name="Wagner D."/>
        </authorList>
    </citation>
    <scope>NUCLEOTIDE SEQUENCE [LARGE SCALE GENOMIC DNA]</scope>
    <source>
        <strain evidence="1 2">Bp9025</strain>
    </source>
</reference>
<evidence type="ECO:0000313" key="1">
    <source>
        <dbReference type="EMBL" id="RQT10755.1"/>
    </source>
</evidence>
<dbReference type="PANTHER" id="PTHR33747">
    <property type="entry name" value="UPF0225 PROTEIN SCO1677"/>
    <property type="match status" value="1"/>
</dbReference>
<dbReference type="InterPro" id="IPR004027">
    <property type="entry name" value="SEC_C_motif"/>
</dbReference>
<comment type="caution">
    <text evidence="1">The sequence shown here is derived from an EMBL/GenBank/DDBJ whole genome shotgun (WGS) entry which is preliminary data.</text>
</comment>
<dbReference type="Pfam" id="PF03695">
    <property type="entry name" value="UPF0149"/>
    <property type="match status" value="1"/>
</dbReference>
<dbReference type="Pfam" id="PF02810">
    <property type="entry name" value="SEC-C"/>
    <property type="match status" value="1"/>
</dbReference>
<dbReference type="Gene3D" id="1.20.120.740">
    <property type="entry name" value="YgfB uncharacterised protein family UPF0149, PF03695"/>
    <property type="match status" value="1"/>
</dbReference>
<dbReference type="EMBL" id="QTQV01000018">
    <property type="protein sequence ID" value="RQT10755.1"/>
    <property type="molecule type" value="Genomic_DNA"/>
</dbReference>
<dbReference type="NCBIfam" id="TIGR02292">
    <property type="entry name" value="ygfB_yecA"/>
    <property type="match status" value="1"/>
</dbReference>
<dbReference type="RefSeq" id="WP_124582905.1">
    <property type="nucleotide sequence ID" value="NZ_QTQV01000018.1"/>
</dbReference>
<gene>
    <name evidence="1" type="ORF">DF051_27255</name>
</gene>
<accession>A0A3N8PHC8</accession>
<dbReference type="InterPro" id="IPR011978">
    <property type="entry name" value="YgfB-like"/>
</dbReference>
<sequence length="243" mass="26976">MMKSLTQAEVGELDRFLLSDVTSDETLTLEGLDGYLTAIATGPVTLLPSEWLPGVWGPTPDDAPAFDSIEQAQRVFDLLMRHYNGVIWSLERNPDAFAPVFSTVTYADESREYRDAEAWAAGFMQGVALSEKYWQPLFDDLHGRDWMRPLRLLGADECASDEASSDEATLMLDPSGREILADRIPASIAAIYRYWLPYRQAVHERRVATTAQRSGPKIGRNDPCPCGSGKKFKKCCGGAAELH</sequence>
<protein>
    <submittedName>
        <fullName evidence="1">YecA family protein</fullName>
    </submittedName>
</protein>
<dbReference type="InterPro" id="IPR036255">
    <property type="entry name" value="YgfB-like_sf"/>
</dbReference>
<organism evidence="1 2">
    <name type="scientific">Burkholderia contaminans</name>
    <dbReference type="NCBI Taxonomy" id="488447"/>
    <lineage>
        <taxon>Bacteria</taxon>
        <taxon>Pseudomonadati</taxon>
        <taxon>Pseudomonadota</taxon>
        <taxon>Betaproteobacteria</taxon>
        <taxon>Burkholderiales</taxon>
        <taxon>Burkholderiaceae</taxon>
        <taxon>Burkholderia</taxon>
        <taxon>Burkholderia cepacia complex</taxon>
    </lineage>
</organism>